<dbReference type="Proteomes" id="UP000789405">
    <property type="component" value="Unassembled WGS sequence"/>
</dbReference>
<keyword evidence="1" id="KW-0732">Signal</keyword>
<feature type="chain" id="PRO_5040434761" evidence="1">
    <location>
        <begin position="24"/>
        <end position="126"/>
    </location>
</feature>
<keyword evidence="3" id="KW-1185">Reference proteome</keyword>
<name>A0A9N9IMC1_9GLOM</name>
<feature type="non-terminal residue" evidence="2">
    <location>
        <position position="126"/>
    </location>
</feature>
<evidence type="ECO:0000313" key="3">
    <source>
        <dbReference type="Proteomes" id="UP000789405"/>
    </source>
</evidence>
<evidence type="ECO:0000256" key="1">
    <source>
        <dbReference type="SAM" id="SignalP"/>
    </source>
</evidence>
<reference evidence="2" key="1">
    <citation type="submission" date="2021-06" db="EMBL/GenBank/DDBJ databases">
        <authorList>
            <person name="Kallberg Y."/>
            <person name="Tangrot J."/>
            <person name="Rosling A."/>
        </authorList>
    </citation>
    <scope>NUCLEOTIDE SEQUENCE</scope>
    <source>
        <strain evidence="2">MA453B</strain>
    </source>
</reference>
<accession>A0A9N9IMC1</accession>
<feature type="signal peptide" evidence="1">
    <location>
        <begin position="1"/>
        <end position="23"/>
    </location>
</feature>
<comment type="caution">
    <text evidence="2">The sequence shown here is derived from an EMBL/GenBank/DDBJ whole genome shotgun (WGS) entry which is preliminary data.</text>
</comment>
<dbReference type="OrthoDB" id="2442360at2759"/>
<evidence type="ECO:0000313" key="2">
    <source>
        <dbReference type="EMBL" id="CAG8742499.1"/>
    </source>
</evidence>
<proteinExistence type="predicted"/>
<protein>
    <submittedName>
        <fullName evidence="2">620_t:CDS:1</fullName>
    </submittedName>
</protein>
<gene>
    <name evidence="2" type="ORF">DERYTH_LOCUS16133</name>
</gene>
<dbReference type="AlphaFoldDB" id="A0A9N9IMC1"/>
<organism evidence="2 3">
    <name type="scientific">Dentiscutata erythropus</name>
    <dbReference type="NCBI Taxonomy" id="1348616"/>
    <lineage>
        <taxon>Eukaryota</taxon>
        <taxon>Fungi</taxon>
        <taxon>Fungi incertae sedis</taxon>
        <taxon>Mucoromycota</taxon>
        <taxon>Glomeromycotina</taxon>
        <taxon>Glomeromycetes</taxon>
        <taxon>Diversisporales</taxon>
        <taxon>Gigasporaceae</taxon>
        <taxon>Dentiscutata</taxon>
    </lineage>
</organism>
<dbReference type="EMBL" id="CAJVPY010013754">
    <property type="protein sequence ID" value="CAG8742499.1"/>
    <property type="molecule type" value="Genomic_DNA"/>
</dbReference>
<sequence>MVRLINCLPLTFLIFCLIVCSIASTIPSSEESTHNENLLNSDNMLQTEPTIADMKNIPEYTVEEIKYENIPEKEYIYQLEPISADSVETNNININDEVDSSQIFPFRRIGFGGRMYGFRRGYFNVR</sequence>